<dbReference type="NCBIfam" id="TIGR00785">
    <property type="entry name" value="dass"/>
    <property type="match status" value="1"/>
</dbReference>
<feature type="transmembrane region" description="Helical" evidence="6">
    <location>
        <begin position="388"/>
        <end position="410"/>
    </location>
</feature>
<keyword evidence="3 6" id="KW-0812">Transmembrane</keyword>
<keyword evidence="5 6" id="KW-0472">Membrane</keyword>
<gene>
    <name evidence="7" type="ORF">CATMQ487_21060</name>
</gene>
<dbReference type="InterPro" id="IPR030676">
    <property type="entry name" value="CitT-rel"/>
</dbReference>
<keyword evidence="8" id="KW-1185">Reference proteome</keyword>
<evidence type="ECO:0000313" key="8">
    <source>
        <dbReference type="Proteomes" id="UP001057498"/>
    </source>
</evidence>
<evidence type="ECO:0000256" key="4">
    <source>
        <dbReference type="ARBA" id="ARBA00022989"/>
    </source>
</evidence>
<evidence type="ECO:0000256" key="1">
    <source>
        <dbReference type="ARBA" id="ARBA00004141"/>
    </source>
</evidence>
<dbReference type="Proteomes" id="UP001057498">
    <property type="component" value="Chromosome"/>
</dbReference>
<feature type="transmembrane region" description="Helical" evidence="6">
    <location>
        <begin position="351"/>
        <end position="376"/>
    </location>
</feature>
<comment type="subcellular location">
    <subcellularLocation>
        <location evidence="1">Membrane</location>
        <topology evidence="1">Multi-pass membrane protein</topology>
    </subcellularLocation>
</comment>
<feature type="transmembrane region" description="Helical" evidence="6">
    <location>
        <begin position="149"/>
        <end position="175"/>
    </location>
</feature>
<feature type="transmembrane region" description="Helical" evidence="6">
    <location>
        <begin position="109"/>
        <end position="137"/>
    </location>
</feature>
<evidence type="ECO:0000313" key="7">
    <source>
        <dbReference type="EMBL" id="BDI05136.1"/>
    </source>
</evidence>
<accession>A0ABN6PJA9</accession>
<dbReference type="EMBL" id="AP025730">
    <property type="protein sequence ID" value="BDI05136.1"/>
    <property type="molecule type" value="Genomic_DNA"/>
</dbReference>
<evidence type="ECO:0000256" key="5">
    <source>
        <dbReference type="ARBA" id="ARBA00023136"/>
    </source>
</evidence>
<protein>
    <submittedName>
        <fullName evidence="7">ABC transporter permease</fullName>
    </submittedName>
</protein>
<feature type="transmembrane region" description="Helical" evidence="6">
    <location>
        <begin position="237"/>
        <end position="256"/>
    </location>
</feature>
<dbReference type="PANTHER" id="PTHR42826">
    <property type="entry name" value="DICARBOXYLATE TRANSPORTER 2.1, CHLOROPLASTIC"/>
    <property type="match status" value="1"/>
</dbReference>
<feature type="transmembrane region" description="Helical" evidence="6">
    <location>
        <begin position="268"/>
        <end position="291"/>
    </location>
</feature>
<name>A0ABN6PJA9_9BURK</name>
<dbReference type="InterPro" id="IPR001898">
    <property type="entry name" value="SLC13A/DASS"/>
</dbReference>
<feature type="transmembrane region" description="Helical" evidence="6">
    <location>
        <begin position="55"/>
        <end position="73"/>
    </location>
</feature>
<keyword evidence="4 6" id="KW-1133">Transmembrane helix</keyword>
<dbReference type="Pfam" id="PF00939">
    <property type="entry name" value="Na_sulph_symp"/>
    <property type="match status" value="1"/>
</dbReference>
<feature type="transmembrane region" description="Helical" evidence="6">
    <location>
        <begin position="312"/>
        <end position="339"/>
    </location>
</feature>
<evidence type="ECO:0000256" key="6">
    <source>
        <dbReference type="SAM" id="Phobius"/>
    </source>
</evidence>
<comment type="similarity">
    <text evidence="2">Belongs to the SLC13A/DASS transporter (TC 2.A.47) family. DIT1 subfamily.</text>
</comment>
<evidence type="ECO:0000256" key="2">
    <source>
        <dbReference type="ARBA" id="ARBA00007349"/>
    </source>
</evidence>
<proteinExistence type="inferred from homology"/>
<feature type="transmembrane region" description="Helical" evidence="6">
    <location>
        <begin position="12"/>
        <end position="34"/>
    </location>
</feature>
<evidence type="ECO:0000256" key="3">
    <source>
        <dbReference type="ARBA" id="ARBA00022692"/>
    </source>
</evidence>
<feature type="transmembrane region" description="Helical" evidence="6">
    <location>
        <begin position="204"/>
        <end position="225"/>
    </location>
</feature>
<sequence length="417" mass="44148">MHDDPAESIAWALAGFSDPTVWLTFGAFLFAIGYRRSGLGRRIALMLVRRLGRRTLGLGYAIALADLALAPGTPSNTARSGGTIYPIVSQIPPLYGSTPGAGEGRIGSYVMWTAFASTAVTSSMFITALVPNAAAVAMAHKATGVSVGWLQFALGFAPAGILLLLLVPALSYALLRPKVGDSSATVEWAHGELEAMGPVTRAEWTMAALVLLAIWLWVTGSQPYLGLPWPGAGSLHPVTVVLVAASAMLLLGVITWDDLTGDREAWGVFLYFATVLTLADGLSRTGFIGWFAQRASAPLHELDPRLTLVAMLALFFWSHYLFASVTSHALAVLPVVLALAQGVPGLDAPMLAMLCVHALGLMGVISPYATGCAPIYAASGYLGRSMFWALGAGFGMLYFAALLGVVWPWLTWGPVWR</sequence>
<reference evidence="7" key="1">
    <citation type="submission" date="2022-04" db="EMBL/GenBank/DDBJ databases">
        <title>Whole genome sequence of Sphaerotilus sp. FB-5.</title>
        <authorList>
            <person name="Takeda M."/>
            <person name="Narihara S."/>
            <person name="Akimoto M."/>
            <person name="Akimoto R."/>
            <person name="Nishiyashiki S."/>
            <person name="Murakami T."/>
        </authorList>
    </citation>
    <scope>NUCLEOTIDE SEQUENCE</scope>
    <source>
        <strain evidence="7">FB-5</strain>
    </source>
</reference>
<organism evidence="7 8">
    <name type="scientific">Sphaerotilus microaerophilus</name>
    <dbReference type="NCBI Taxonomy" id="2914710"/>
    <lineage>
        <taxon>Bacteria</taxon>
        <taxon>Pseudomonadati</taxon>
        <taxon>Pseudomonadota</taxon>
        <taxon>Betaproteobacteria</taxon>
        <taxon>Burkholderiales</taxon>
        <taxon>Sphaerotilaceae</taxon>
        <taxon>Sphaerotilus</taxon>
    </lineage>
</organism>